<comment type="caution">
    <text evidence="1">The sequence shown here is derived from an EMBL/GenBank/DDBJ whole genome shotgun (WGS) entry which is preliminary data.</text>
</comment>
<name>A0A9E2NX09_9FUSO</name>
<sequence>MVETTRRKPFKISRTPRREIRPESNKLIFLSCEGNVTEEEYFGRVTEIYDEVKSKIQFISIKEEILVKKERDRTEEEIRELGKSKPWQLLEKIEKYKEEKKDIFDFDKHPDDEFWIVSDVDENTAPENLEKWKETLNKCREKGYGYAISNPFFEIWLLLHHSEITDEDKKYEVTNEQSYEPTDHFKERLAALGVPLVKKKRKHIVKEDYDREKIKVAIERGKKITVLEEGVPKGLGTSVYKLLEKIEGLK</sequence>
<proteinExistence type="predicted"/>
<dbReference type="Pfam" id="PF13707">
    <property type="entry name" value="RloB"/>
    <property type="match status" value="1"/>
</dbReference>
<dbReference type="AlphaFoldDB" id="A0A9E2NX09"/>
<dbReference type="Proteomes" id="UP000724657">
    <property type="component" value="Unassembled WGS sequence"/>
</dbReference>
<dbReference type="EMBL" id="JAHLFN010000053">
    <property type="protein sequence ID" value="MBU3842364.1"/>
    <property type="molecule type" value="Genomic_DNA"/>
</dbReference>
<accession>A0A9E2NX09</accession>
<organism evidence="1 2">
    <name type="scientific">Candidatus Fusobacterium pullicola</name>
    <dbReference type="NCBI Taxonomy" id="2838601"/>
    <lineage>
        <taxon>Bacteria</taxon>
        <taxon>Fusobacteriati</taxon>
        <taxon>Fusobacteriota</taxon>
        <taxon>Fusobacteriia</taxon>
        <taxon>Fusobacteriales</taxon>
        <taxon>Fusobacteriaceae</taxon>
        <taxon>Fusobacterium</taxon>
    </lineage>
</organism>
<evidence type="ECO:0000313" key="2">
    <source>
        <dbReference type="Proteomes" id="UP000724657"/>
    </source>
</evidence>
<gene>
    <name evidence="1" type="ORF">IAA47_05205</name>
</gene>
<dbReference type="InterPro" id="IPR025591">
    <property type="entry name" value="RloB"/>
</dbReference>
<protein>
    <submittedName>
        <fullName evidence="1">RloB family protein</fullName>
    </submittedName>
</protein>
<evidence type="ECO:0000313" key="1">
    <source>
        <dbReference type="EMBL" id="MBU3842364.1"/>
    </source>
</evidence>
<reference evidence="1" key="2">
    <citation type="submission" date="2021-04" db="EMBL/GenBank/DDBJ databases">
        <authorList>
            <person name="Gilroy R."/>
        </authorList>
    </citation>
    <scope>NUCLEOTIDE SEQUENCE</scope>
    <source>
        <strain evidence="1">A6-441</strain>
    </source>
</reference>
<reference evidence="1" key="1">
    <citation type="journal article" date="2021" name="PeerJ">
        <title>Extensive microbial diversity within the chicken gut microbiome revealed by metagenomics and culture.</title>
        <authorList>
            <person name="Gilroy R."/>
            <person name="Ravi A."/>
            <person name="Getino M."/>
            <person name="Pursley I."/>
            <person name="Horton D.L."/>
            <person name="Alikhan N.F."/>
            <person name="Baker D."/>
            <person name="Gharbi K."/>
            <person name="Hall N."/>
            <person name="Watson M."/>
            <person name="Adriaenssens E.M."/>
            <person name="Foster-Nyarko E."/>
            <person name="Jarju S."/>
            <person name="Secka A."/>
            <person name="Antonio M."/>
            <person name="Oren A."/>
            <person name="Chaudhuri R.R."/>
            <person name="La Ragione R."/>
            <person name="Hildebrand F."/>
            <person name="Pallen M.J."/>
        </authorList>
    </citation>
    <scope>NUCLEOTIDE SEQUENCE</scope>
    <source>
        <strain evidence="1">A6-441</strain>
    </source>
</reference>